<dbReference type="Proteomes" id="UP000501534">
    <property type="component" value="Chromosome"/>
</dbReference>
<reference evidence="2 3" key="1">
    <citation type="submission" date="2020-04" db="EMBL/GenBank/DDBJ databases">
        <title>Usitatibacter rugosus gen. nov., sp. nov. and Usitatibacter palustris sp. nov., novel members of Usitatibacteraceae fam. nov. within the order Nitrosomonadales isolated from soil.</title>
        <authorList>
            <person name="Huber K.J."/>
            <person name="Neumann-Schaal M."/>
            <person name="Geppert A."/>
            <person name="Luckner M."/>
            <person name="Wanner G."/>
            <person name="Overmann J."/>
        </authorList>
    </citation>
    <scope>NUCLEOTIDE SEQUENCE [LARGE SCALE GENOMIC DNA]</scope>
    <source>
        <strain evidence="2 3">0125_3</strain>
    </source>
</reference>
<gene>
    <name evidence="2" type="ORF">DSM104443_00188</name>
</gene>
<dbReference type="AlphaFoldDB" id="A0A6M4GPN4"/>
<dbReference type="EMBL" id="CP053069">
    <property type="protein sequence ID" value="QJR09152.1"/>
    <property type="molecule type" value="Genomic_DNA"/>
</dbReference>
<dbReference type="Gene3D" id="2.40.160.10">
    <property type="entry name" value="Porin"/>
    <property type="match status" value="1"/>
</dbReference>
<sequence>MDALQGGRAIVELRPRYNRIEESDKPLTSEGFTYRAIFGWASAPWQDLRLTAELINTGHIGPKKYNDDGALIRTSPYPLLPDPDSTDVNRAFIDYTGIASTRLRAGRQLVRMDNQRWVSDNDFRNTPQLFDGVAGTNTSIANVELHASYYWRQRTTNGTSAPLNLTLLHAAWNPAPEHALGAYAYFHDQAVNGAFTGFADNSYRVTGVRAEGAFRGVVPFDVVYTAEAAAQRPYSGGDSRIDANYWRLGGGASADAWTIRYDYEVKGSNDGVYGLQMPLTDFYGFNGWTLHFFNTPPRGLRDQWLTGRFRAGAFTLYGETHRFKSDFGSLDYGKEDDVGLTWQAMDGLALRLQHARYRPGTAQPPQPRITKTWATLTYTY</sequence>
<protein>
    <recommendedName>
        <fullName evidence="1">Alginate export domain-containing protein</fullName>
    </recommendedName>
</protein>
<proteinExistence type="predicted"/>
<evidence type="ECO:0000313" key="3">
    <source>
        <dbReference type="Proteomes" id="UP000501534"/>
    </source>
</evidence>
<feature type="domain" description="Alginate export" evidence="1">
    <location>
        <begin position="81"/>
        <end position="263"/>
    </location>
</feature>
<evidence type="ECO:0000313" key="2">
    <source>
        <dbReference type="EMBL" id="QJR09152.1"/>
    </source>
</evidence>
<dbReference type="InterPro" id="IPR025388">
    <property type="entry name" value="Alginate_export_dom"/>
</dbReference>
<dbReference type="Pfam" id="PF13372">
    <property type="entry name" value="Alginate_exp"/>
    <property type="match status" value="1"/>
</dbReference>
<accession>A0A6M4GPN4</accession>
<keyword evidence="3" id="KW-1185">Reference proteome</keyword>
<evidence type="ECO:0000259" key="1">
    <source>
        <dbReference type="Pfam" id="PF13372"/>
    </source>
</evidence>
<dbReference type="KEGG" id="uru:DSM104443_00188"/>
<dbReference type="InterPro" id="IPR023614">
    <property type="entry name" value="Porin_dom_sf"/>
</dbReference>
<name>A0A6M4GPN4_9PROT</name>
<organism evidence="2 3">
    <name type="scientific">Usitatibacter rugosus</name>
    <dbReference type="NCBI Taxonomy" id="2732067"/>
    <lineage>
        <taxon>Bacteria</taxon>
        <taxon>Pseudomonadati</taxon>
        <taxon>Pseudomonadota</taxon>
        <taxon>Betaproteobacteria</taxon>
        <taxon>Nitrosomonadales</taxon>
        <taxon>Usitatibacteraceae</taxon>
        <taxon>Usitatibacter</taxon>
    </lineage>
</organism>